<name>A0A051TVS3_9MYCO</name>
<dbReference type="Gene3D" id="3.90.226.10">
    <property type="entry name" value="2-enoyl-CoA Hydratase, Chain A, domain 1"/>
    <property type="match status" value="1"/>
</dbReference>
<sequence>MTYQRLIVERRGPVGWIINDRPDRLNAYDVVMREEFPRAWAELNTDPDVRVIVHTGNGRAFQVGADVEELDGEAVLQFQETMRTLDLKLTAWHCNVGKPVITAVNGVCAGGGLHWVADADIVIASSDASFVDPHVSIGQVSALETIALMRKMPAEAVLRMALVGSHERLSAQRAYQLGMISQVVDPPDRLREVAQELAEKIARNSPAAMRATKRALWGALEYGLTDACREGAKHLTSMWGHPDQNEGPLAFADKRTPNWAPLEADS</sequence>
<dbReference type="Gene3D" id="1.10.12.10">
    <property type="entry name" value="Lyase 2-enoyl-coa Hydratase, Chain A, domain 2"/>
    <property type="match status" value="1"/>
</dbReference>
<accession>A0A051TVS3</accession>
<dbReference type="InterPro" id="IPR001753">
    <property type="entry name" value="Enoyl-CoA_hydra/iso"/>
</dbReference>
<comment type="caution">
    <text evidence="3">The sequence shown here is derived from an EMBL/GenBank/DDBJ whole genome shotgun (WGS) entry which is preliminary data.</text>
</comment>
<dbReference type="InterPro" id="IPR051683">
    <property type="entry name" value="Enoyl-CoA_Hydratase/Isomerase"/>
</dbReference>
<protein>
    <recommendedName>
        <fullName evidence="5">Enoyl-CoA hydratase EchA8</fullName>
    </recommendedName>
</protein>
<dbReference type="AlphaFoldDB" id="A0A051TVS3"/>
<reference evidence="3 4" key="1">
    <citation type="submission" date="2014-04" db="EMBL/GenBank/DDBJ databases">
        <title>The Genome Sequence of Mycobacterium tuberculosis TKK-01-0051.</title>
        <authorList>
            <consortium name="The Broad Institute Genomics Platform"/>
            <consortium name="The Broad Institute Genome Sequencing Center for Infectious Disease"/>
            <person name="Earl A.M."/>
            <person name="Cohen K."/>
            <person name="Pym A."/>
            <person name="Bishai W."/>
            <person name="Maharaj K."/>
            <person name="Desjardins C."/>
            <person name="Abeel T."/>
            <person name="Young S."/>
            <person name="Zeng Q."/>
            <person name="Gargeya S."/>
            <person name="Abouelleil A."/>
            <person name="Alvarado L."/>
            <person name="Chapman S.B."/>
            <person name="Gainer-Dewar J."/>
            <person name="Goldberg J."/>
            <person name="Griggs A."/>
            <person name="Gujja S."/>
            <person name="Hansen M."/>
            <person name="Howarth C."/>
            <person name="Imamovic A."/>
            <person name="Larimer J."/>
            <person name="Murphy C."/>
            <person name="Naylor J."/>
            <person name="Pearson M."/>
            <person name="Poon T.W."/>
            <person name="Priest M."/>
            <person name="Roberts A."/>
            <person name="Saif S."/>
            <person name="Shea T."/>
            <person name="Sykes S."/>
            <person name="Wortman J."/>
            <person name="Nusbaum C."/>
            <person name="Birren B."/>
        </authorList>
    </citation>
    <scope>NUCLEOTIDE SEQUENCE [LARGE SCALE GENOMIC DNA]</scope>
    <source>
        <strain evidence="3 4">TKK-01-0051</strain>
    </source>
</reference>
<dbReference type="SUPFAM" id="SSF52096">
    <property type="entry name" value="ClpP/crotonase"/>
    <property type="match status" value="1"/>
</dbReference>
<dbReference type="CDD" id="cd06558">
    <property type="entry name" value="crotonase-like"/>
    <property type="match status" value="1"/>
</dbReference>
<feature type="region of interest" description="Disordered" evidence="2">
    <location>
        <begin position="239"/>
        <end position="266"/>
    </location>
</feature>
<evidence type="ECO:0008006" key="5">
    <source>
        <dbReference type="Google" id="ProtNLM"/>
    </source>
</evidence>
<dbReference type="HOGENOM" id="CLU_009834_7_3_11"/>
<keyword evidence="4" id="KW-1185">Reference proteome</keyword>
<dbReference type="PANTHER" id="PTHR42964:SF1">
    <property type="entry name" value="POLYKETIDE BIOSYNTHESIS ENOYL-COA HYDRATASE PKSH-RELATED"/>
    <property type="match status" value="1"/>
</dbReference>
<dbReference type="Proteomes" id="UP000025947">
    <property type="component" value="Unassembled WGS sequence"/>
</dbReference>
<dbReference type="RefSeq" id="WP_044486326.1">
    <property type="nucleotide sequence ID" value="NZ_KK328284.1"/>
</dbReference>
<evidence type="ECO:0000313" key="3">
    <source>
        <dbReference type="EMBL" id="KBZ60915.1"/>
    </source>
</evidence>
<gene>
    <name evidence="3" type="ORF">K875_03866</name>
</gene>
<comment type="similarity">
    <text evidence="1">Belongs to the enoyl-CoA hydratase/isomerase family.</text>
</comment>
<dbReference type="PANTHER" id="PTHR42964">
    <property type="entry name" value="ENOYL-COA HYDRATASE"/>
    <property type="match status" value="1"/>
</dbReference>
<dbReference type="GO" id="GO:0003824">
    <property type="term" value="F:catalytic activity"/>
    <property type="evidence" value="ECO:0007669"/>
    <property type="project" value="UniProtKB-ARBA"/>
</dbReference>
<dbReference type="InterPro" id="IPR014748">
    <property type="entry name" value="Enoyl-CoA_hydra_C"/>
</dbReference>
<evidence type="ECO:0000313" key="4">
    <source>
        <dbReference type="Proteomes" id="UP000025947"/>
    </source>
</evidence>
<dbReference type="Pfam" id="PF00378">
    <property type="entry name" value="ECH_1"/>
    <property type="match status" value="1"/>
</dbReference>
<evidence type="ECO:0000256" key="2">
    <source>
        <dbReference type="SAM" id="MobiDB-lite"/>
    </source>
</evidence>
<dbReference type="InterPro" id="IPR029045">
    <property type="entry name" value="ClpP/crotonase-like_dom_sf"/>
</dbReference>
<dbReference type="EMBL" id="JLXW01000010">
    <property type="protein sequence ID" value="KBZ60915.1"/>
    <property type="molecule type" value="Genomic_DNA"/>
</dbReference>
<proteinExistence type="inferred from homology"/>
<evidence type="ECO:0000256" key="1">
    <source>
        <dbReference type="ARBA" id="ARBA00005254"/>
    </source>
</evidence>
<organism evidence="3 4">
    <name type="scientific">Mycobacterium [tuberculosis] TKK-01-0051</name>
    <dbReference type="NCBI Taxonomy" id="1324261"/>
    <lineage>
        <taxon>Bacteria</taxon>
        <taxon>Bacillati</taxon>
        <taxon>Actinomycetota</taxon>
        <taxon>Actinomycetes</taxon>
        <taxon>Mycobacteriales</taxon>
        <taxon>Mycobacteriaceae</taxon>
        <taxon>Mycobacterium</taxon>
        <taxon>Mycobacterium avium complex (MAC)</taxon>
    </lineage>
</organism>
<dbReference type="GO" id="GO:0008300">
    <property type="term" value="P:isoprenoid catabolic process"/>
    <property type="evidence" value="ECO:0007669"/>
    <property type="project" value="TreeGrafter"/>
</dbReference>
<dbReference type="PATRIC" id="fig|1324261.3.peg.3909"/>